<evidence type="ECO:0000313" key="5">
    <source>
        <dbReference type="Proteomes" id="UP000006362"/>
    </source>
</evidence>
<dbReference type="PANTHER" id="PTHR32154:SF20">
    <property type="entry name" value="2-OXOGLUTARATE OXIDOREDUCTASE SUBUNIT KORA"/>
    <property type="match status" value="1"/>
</dbReference>
<dbReference type="OrthoDB" id="9794954at2"/>
<evidence type="ECO:0000313" key="4">
    <source>
        <dbReference type="EMBL" id="ADU97341.1"/>
    </source>
</evidence>
<dbReference type="Gene3D" id="3.40.50.920">
    <property type="match status" value="1"/>
</dbReference>
<dbReference type="AlphaFoldDB" id="E8T3T4"/>
<dbReference type="SUPFAM" id="SSF53323">
    <property type="entry name" value="Pyruvate-ferredoxin oxidoreductase, PFOR, domain III"/>
    <property type="match status" value="1"/>
</dbReference>
<dbReference type="InterPro" id="IPR022367">
    <property type="entry name" value="2-oxoacid/accept_OxRdtase_asu"/>
</dbReference>
<evidence type="ECO:0000256" key="1">
    <source>
        <dbReference type="ARBA" id="ARBA00023002"/>
    </source>
</evidence>
<dbReference type="Proteomes" id="UP000006362">
    <property type="component" value="Chromosome"/>
</dbReference>
<dbReference type="KEGG" id="tam:Theam_1378"/>
<keyword evidence="1" id="KW-0560">Oxidoreductase</keyword>
<dbReference type="InterPro" id="IPR019752">
    <property type="entry name" value="Pyrv/ketoisovalerate_OxRed_cat"/>
</dbReference>
<dbReference type="GO" id="GO:0006979">
    <property type="term" value="P:response to oxidative stress"/>
    <property type="evidence" value="ECO:0007669"/>
    <property type="project" value="TreeGrafter"/>
</dbReference>
<dbReference type="InterPro" id="IPR029061">
    <property type="entry name" value="THDP-binding"/>
</dbReference>
<dbReference type="SUPFAM" id="SSF52518">
    <property type="entry name" value="Thiamin diphosphate-binding fold (THDP-binding)"/>
    <property type="match status" value="1"/>
</dbReference>
<dbReference type="RefSeq" id="WP_013538127.1">
    <property type="nucleotide sequence ID" value="NC_014926.1"/>
</dbReference>
<dbReference type="GO" id="GO:0016903">
    <property type="term" value="F:oxidoreductase activity, acting on the aldehyde or oxo group of donors"/>
    <property type="evidence" value="ECO:0007669"/>
    <property type="project" value="InterPro"/>
</dbReference>
<dbReference type="PANTHER" id="PTHR32154">
    <property type="entry name" value="PYRUVATE-FLAVODOXIN OXIDOREDUCTASE-RELATED"/>
    <property type="match status" value="1"/>
</dbReference>
<dbReference type="eggNOG" id="COG1014">
    <property type="taxonomic scope" value="Bacteria"/>
</dbReference>
<dbReference type="FunFam" id="3.40.50.970:FF:000022">
    <property type="entry name" value="2-oxoglutarate ferredoxin oxidoreductase alpha subunit"/>
    <property type="match status" value="1"/>
</dbReference>
<sequence length="540" mass="59668">MERSVIIGGQAGEGIKEAANLLAKVLVNLGYSAFTYHDYPSLIRGGHNFSQVRFSNEPVAAPVEKADYIVALDERSVKEHLKNAKESTVWIVDEAVSSVEGIKLPLRKLAKGVMRSSAILGALLKAFRIERSAGEAVIEQLPQPEENKQVFNKSYDLAPEVEEIVEVEGIKGTYISGSEATALGAVDGGLNVYIAYPMTPASPVLHYLAAHKREFGIKVVQPENEIGVINMVLGAAYAGGRAMTGTSGGGFALMTETLSLAGMSETPVVIYEAQRGAPSTGVPTYTEQADLLFALFAGHGDFQRIVVAPSSARECYLLTREALNLAWKFQVPVIILTSKNVAESFFTEPIERERVVEEPKLWNGEGTYKRYTITEDGISPLAFPGTKGAVVKSNSYEHDEVGITTERPEVIRAMKEKRERKRQTIYNYFKDRSDTVTVGGDTNSNRVLVTWGENWGVCCEVGEELGYKAVKPNYLEPFPAERLKQELQGAREIIAVELSITGQFEKLLKLNGIEATRRFRKYDTRPIFKEELTRFLRGER</sequence>
<gene>
    <name evidence="4" type="ordered locus">Theam_1378</name>
</gene>
<dbReference type="CDD" id="cd07034">
    <property type="entry name" value="TPP_PYR_PFOR_IOR-alpha_like"/>
    <property type="match status" value="1"/>
</dbReference>
<feature type="domain" description="Pyruvate/ketoisovalerate oxidoreductase catalytic" evidence="2">
    <location>
        <begin position="11"/>
        <end position="155"/>
    </location>
</feature>
<proteinExistence type="predicted"/>
<dbReference type="InterPro" id="IPR050722">
    <property type="entry name" value="Pyruvate:ferred/Flavod_OxRd"/>
</dbReference>
<dbReference type="STRING" id="648996.Theam_1378"/>
<protein>
    <submittedName>
        <fullName evidence="4">Pyruvate flavodoxin/ferredoxin oxidoreductase domain protein</fullName>
    </submittedName>
</protein>
<dbReference type="Gene3D" id="3.40.920.10">
    <property type="entry name" value="Pyruvate-ferredoxin oxidoreductase, PFOR, domain III"/>
    <property type="match status" value="1"/>
</dbReference>
<reference evidence="4" key="1">
    <citation type="submission" date="2011-01" db="EMBL/GenBank/DDBJ databases">
        <title>Complete sequence of chromosome of Thermovibrio ammonificans HB-1.</title>
        <authorList>
            <consortium name="US DOE Joint Genome Institute"/>
            <person name="Lucas S."/>
            <person name="Copeland A."/>
            <person name="Lapidus A."/>
            <person name="Cheng J.-F."/>
            <person name="Goodwin L."/>
            <person name="Pitluck S."/>
            <person name="Davenport K."/>
            <person name="Detter J.C."/>
            <person name="Han C."/>
            <person name="Tapia R."/>
            <person name="Land M."/>
            <person name="Hauser L."/>
            <person name="Kyrpides N."/>
            <person name="Ivanova N."/>
            <person name="Ovchinnikova G."/>
            <person name="Vetriani C."/>
            <person name="Woyke T."/>
        </authorList>
    </citation>
    <scope>NUCLEOTIDE SEQUENCE [LARGE SCALE GENOMIC DNA]</scope>
    <source>
        <strain evidence="4">HB-1</strain>
    </source>
</reference>
<dbReference type="Gene3D" id="3.40.50.970">
    <property type="match status" value="1"/>
</dbReference>
<dbReference type="EMBL" id="CP002444">
    <property type="protein sequence ID" value="ADU97341.1"/>
    <property type="molecule type" value="Genomic_DNA"/>
</dbReference>
<dbReference type="eggNOG" id="COG0674">
    <property type="taxonomic scope" value="Bacteria"/>
</dbReference>
<name>E8T3T4_THEA1</name>
<organism evidence="4 5">
    <name type="scientific">Thermovibrio ammonificans (strain DSM 15698 / JCM 12110 / HB-1)</name>
    <dbReference type="NCBI Taxonomy" id="648996"/>
    <lineage>
        <taxon>Bacteria</taxon>
        <taxon>Pseudomonadati</taxon>
        <taxon>Aquificota</taxon>
        <taxon>Aquificia</taxon>
        <taxon>Desulfurobacteriales</taxon>
        <taxon>Desulfurobacteriaceae</taxon>
        <taxon>Thermovibrio</taxon>
    </lineage>
</organism>
<dbReference type="NCBIfam" id="TIGR03710">
    <property type="entry name" value="OAFO_sf"/>
    <property type="match status" value="1"/>
</dbReference>
<dbReference type="Pfam" id="PF01855">
    <property type="entry name" value="POR_N"/>
    <property type="match status" value="1"/>
</dbReference>
<keyword evidence="5" id="KW-1185">Reference proteome</keyword>
<evidence type="ECO:0000259" key="2">
    <source>
        <dbReference type="Pfam" id="PF01558"/>
    </source>
</evidence>
<dbReference type="Pfam" id="PF01558">
    <property type="entry name" value="POR"/>
    <property type="match status" value="1"/>
</dbReference>
<dbReference type="InterPro" id="IPR002869">
    <property type="entry name" value="Pyrv_flavodox_OxRed_cen"/>
</dbReference>
<feature type="domain" description="Pyruvate flavodoxin/ferredoxin oxidoreductase pyrimidine binding" evidence="3">
    <location>
        <begin position="184"/>
        <end position="413"/>
    </location>
</feature>
<accession>E8T3T4</accession>
<dbReference type="InterPro" id="IPR002880">
    <property type="entry name" value="Pyrv_Fd/Flavodoxin_OxRdtase_N"/>
</dbReference>
<dbReference type="SUPFAM" id="SSF52922">
    <property type="entry name" value="TK C-terminal domain-like"/>
    <property type="match status" value="1"/>
</dbReference>
<dbReference type="HOGENOM" id="CLU_017038_1_0_0"/>
<keyword evidence="4" id="KW-0670">Pyruvate</keyword>
<dbReference type="InterPro" id="IPR009014">
    <property type="entry name" value="Transketo_C/PFOR_II"/>
</dbReference>
<evidence type="ECO:0000259" key="3">
    <source>
        <dbReference type="Pfam" id="PF01855"/>
    </source>
</evidence>